<proteinExistence type="predicted"/>
<keyword evidence="2" id="KW-0472">Membrane</keyword>
<organism evidence="4 5">
    <name type="scientific">Streptomyces violaceus</name>
    <name type="common">Streptomyces venezuelae</name>
    <dbReference type="NCBI Taxonomy" id="1936"/>
    <lineage>
        <taxon>Bacteria</taxon>
        <taxon>Bacillati</taxon>
        <taxon>Actinomycetota</taxon>
        <taxon>Actinomycetes</taxon>
        <taxon>Kitasatosporales</taxon>
        <taxon>Streptomycetaceae</taxon>
        <taxon>Streptomyces</taxon>
    </lineage>
</organism>
<reference evidence="4 5" key="1">
    <citation type="submission" date="2023-09" db="EMBL/GenBank/DDBJ databases">
        <title>The genome sequence of Streptomyces anthocyanicus.</title>
        <authorList>
            <person name="Mo P."/>
        </authorList>
    </citation>
    <scope>NUCLEOTIDE SEQUENCE [LARGE SCALE GENOMIC DNA]</scope>
    <source>
        <strain evidence="4 5">JCM 4387</strain>
    </source>
</reference>
<feature type="transmembrane region" description="Helical" evidence="2">
    <location>
        <begin position="129"/>
        <end position="151"/>
    </location>
</feature>
<feature type="transmembrane region" description="Helical" evidence="2">
    <location>
        <begin position="15"/>
        <end position="35"/>
    </location>
</feature>
<dbReference type="InterPro" id="IPR006976">
    <property type="entry name" value="VanZ-like"/>
</dbReference>
<dbReference type="EMBL" id="CP134213">
    <property type="protein sequence ID" value="WND18596.1"/>
    <property type="molecule type" value="Genomic_DNA"/>
</dbReference>
<dbReference type="InterPro" id="IPR053150">
    <property type="entry name" value="Teicoplanin_resist-assoc"/>
</dbReference>
<evidence type="ECO:0000259" key="3">
    <source>
        <dbReference type="Pfam" id="PF04892"/>
    </source>
</evidence>
<dbReference type="Proteomes" id="UP001249394">
    <property type="component" value="Chromosome"/>
</dbReference>
<evidence type="ECO:0000313" key="4">
    <source>
        <dbReference type="EMBL" id="WND18596.1"/>
    </source>
</evidence>
<keyword evidence="2" id="KW-1133">Transmembrane helix</keyword>
<accession>A0ABY9U8K8</accession>
<dbReference type="Pfam" id="PF04892">
    <property type="entry name" value="VanZ"/>
    <property type="match status" value="1"/>
</dbReference>
<evidence type="ECO:0000313" key="5">
    <source>
        <dbReference type="Proteomes" id="UP001249394"/>
    </source>
</evidence>
<dbReference type="PANTHER" id="PTHR36834">
    <property type="entry name" value="MEMBRANE PROTEIN-RELATED"/>
    <property type="match status" value="1"/>
</dbReference>
<sequence length="194" mass="20499">MQRQGSIGGSAEFRIRVTGGVLLVAHLAFVAWFTLRPLEVPWVMPANLRPFDGIRADLALGWPEAARRIGEAMALLAPLGVLLPMVSGRLVVSPLASLLRTVAAGALLSLGIELLQTGVPGQVVDVDSLFLNTAGVALAHLALVPAGRSWLRRRTIGPLTRTPLLPEEPAQGRTPTIPRVGIAPWSDALPPSSP</sequence>
<evidence type="ECO:0000256" key="1">
    <source>
        <dbReference type="SAM" id="MobiDB-lite"/>
    </source>
</evidence>
<protein>
    <submittedName>
        <fullName evidence="4">VanZ family protein</fullName>
    </submittedName>
</protein>
<feature type="transmembrane region" description="Helical" evidence="2">
    <location>
        <begin position="72"/>
        <end position="91"/>
    </location>
</feature>
<feature type="transmembrane region" description="Helical" evidence="2">
    <location>
        <begin position="98"/>
        <end position="117"/>
    </location>
</feature>
<name>A0ABY9U8K8_STRVL</name>
<feature type="region of interest" description="Disordered" evidence="1">
    <location>
        <begin position="162"/>
        <end position="194"/>
    </location>
</feature>
<dbReference type="PANTHER" id="PTHR36834:SF1">
    <property type="entry name" value="INTEGRAL MEMBRANE PROTEIN"/>
    <property type="match status" value="1"/>
</dbReference>
<keyword evidence="2" id="KW-0812">Transmembrane</keyword>
<feature type="domain" description="VanZ-like" evidence="3">
    <location>
        <begin position="24"/>
        <end position="142"/>
    </location>
</feature>
<evidence type="ECO:0000256" key="2">
    <source>
        <dbReference type="SAM" id="Phobius"/>
    </source>
</evidence>
<keyword evidence="5" id="KW-1185">Reference proteome</keyword>
<gene>
    <name evidence="4" type="ORF">RI060_15170</name>
</gene>